<dbReference type="EMBL" id="JBHULR010000015">
    <property type="protein sequence ID" value="MFD2549493.1"/>
    <property type="molecule type" value="Genomic_DNA"/>
</dbReference>
<proteinExistence type="predicted"/>
<organism evidence="1 2">
    <name type="scientific">Sphingobacterium suaedae</name>
    <dbReference type="NCBI Taxonomy" id="1686402"/>
    <lineage>
        <taxon>Bacteria</taxon>
        <taxon>Pseudomonadati</taxon>
        <taxon>Bacteroidota</taxon>
        <taxon>Sphingobacteriia</taxon>
        <taxon>Sphingobacteriales</taxon>
        <taxon>Sphingobacteriaceae</taxon>
        <taxon>Sphingobacterium</taxon>
    </lineage>
</organism>
<accession>A0ABW5KMD4</accession>
<gene>
    <name evidence="1" type="ORF">ACFSR5_17725</name>
</gene>
<dbReference type="InterPro" id="IPR041881">
    <property type="entry name" value="PqqD_sf"/>
</dbReference>
<dbReference type="Proteomes" id="UP001597545">
    <property type="component" value="Unassembled WGS sequence"/>
</dbReference>
<evidence type="ECO:0000313" key="1">
    <source>
        <dbReference type="EMBL" id="MFD2549493.1"/>
    </source>
</evidence>
<comment type="caution">
    <text evidence="1">The sequence shown here is derived from an EMBL/GenBank/DDBJ whole genome shotgun (WGS) entry which is preliminary data.</text>
</comment>
<protein>
    <submittedName>
        <fullName evidence="1">PqqD family protein</fullName>
    </submittedName>
</protein>
<sequence>MKLKANLTLRQVGNEHIIVEPNQGMVDLSKVFTLNETAAFLWKELDGQDFEKDAVVQLLMDNYDVDEDQAQQDAIALLDHFRGQGLLVD</sequence>
<dbReference type="InterPro" id="IPR008792">
    <property type="entry name" value="PQQD"/>
</dbReference>
<name>A0ABW5KMD4_9SPHI</name>
<dbReference type="Pfam" id="PF05402">
    <property type="entry name" value="PqqD"/>
    <property type="match status" value="1"/>
</dbReference>
<keyword evidence="2" id="KW-1185">Reference proteome</keyword>
<dbReference type="RefSeq" id="WP_380905810.1">
    <property type="nucleotide sequence ID" value="NZ_JBHUEG010000012.1"/>
</dbReference>
<reference evidence="2" key="1">
    <citation type="journal article" date="2019" name="Int. J. Syst. Evol. Microbiol.">
        <title>The Global Catalogue of Microorganisms (GCM) 10K type strain sequencing project: providing services to taxonomists for standard genome sequencing and annotation.</title>
        <authorList>
            <consortium name="The Broad Institute Genomics Platform"/>
            <consortium name="The Broad Institute Genome Sequencing Center for Infectious Disease"/>
            <person name="Wu L."/>
            <person name="Ma J."/>
        </authorList>
    </citation>
    <scope>NUCLEOTIDE SEQUENCE [LARGE SCALE GENOMIC DNA]</scope>
    <source>
        <strain evidence="2">KCTC 42662</strain>
    </source>
</reference>
<evidence type="ECO:0000313" key="2">
    <source>
        <dbReference type="Proteomes" id="UP001597545"/>
    </source>
</evidence>
<dbReference type="Gene3D" id="1.10.10.1150">
    <property type="entry name" value="Coenzyme PQQ synthesis protein D (PqqD)"/>
    <property type="match status" value="1"/>
</dbReference>